<accession>A0A5C2S1M3</accession>
<name>A0A5C2S1M3_9APHY</name>
<proteinExistence type="predicted"/>
<dbReference type="EMBL" id="ML122281">
    <property type="protein sequence ID" value="RPD57413.1"/>
    <property type="molecule type" value="Genomic_DNA"/>
</dbReference>
<feature type="compositionally biased region" description="Polar residues" evidence="1">
    <location>
        <begin position="231"/>
        <end position="244"/>
    </location>
</feature>
<evidence type="ECO:0000313" key="2">
    <source>
        <dbReference type="EMBL" id="RPD57413.1"/>
    </source>
</evidence>
<gene>
    <name evidence="2" type="ORF">L227DRAFT_230459</name>
</gene>
<dbReference type="Proteomes" id="UP000313359">
    <property type="component" value="Unassembled WGS sequence"/>
</dbReference>
<organism evidence="2 3">
    <name type="scientific">Lentinus tigrinus ALCF2SS1-6</name>
    <dbReference type="NCBI Taxonomy" id="1328759"/>
    <lineage>
        <taxon>Eukaryota</taxon>
        <taxon>Fungi</taxon>
        <taxon>Dikarya</taxon>
        <taxon>Basidiomycota</taxon>
        <taxon>Agaricomycotina</taxon>
        <taxon>Agaricomycetes</taxon>
        <taxon>Polyporales</taxon>
        <taxon>Polyporaceae</taxon>
        <taxon>Lentinus</taxon>
    </lineage>
</organism>
<reference evidence="2" key="1">
    <citation type="journal article" date="2018" name="Genome Biol. Evol.">
        <title>Genomics and development of Lentinus tigrinus, a white-rot wood-decaying mushroom with dimorphic fruiting bodies.</title>
        <authorList>
            <person name="Wu B."/>
            <person name="Xu Z."/>
            <person name="Knudson A."/>
            <person name="Carlson A."/>
            <person name="Chen N."/>
            <person name="Kovaka S."/>
            <person name="LaButti K."/>
            <person name="Lipzen A."/>
            <person name="Pennachio C."/>
            <person name="Riley R."/>
            <person name="Schakwitz W."/>
            <person name="Umezawa K."/>
            <person name="Ohm R.A."/>
            <person name="Grigoriev I.V."/>
            <person name="Nagy L.G."/>
            <person name="Gibbons J."/>
            <person name="Hibbett D."/>
        </authorList>
    </citation>
    <scope>NUCLEOTIDE SEQUENCE [LARGE SCALE GENOMIC DNA]</scope>
    <source>
        <strain evidence="2">ALCF2SS1-6</strain>
    </source>
</reference>
<evidence type="ECO:0000256" key="1">
    <source>
        <dbReference type="SAM" id="MobiDB-lite"/>
    </source>
</evidence>
<dbReference type="AlphaFoldDB" id="A0A5C2S1M3"/>
<sequence>MNITTETGRPVVLANLVATEDIHEYAPQDIPGMADAVHESTPRVVNTSPSLALPTVPSPIAVHKRFRTALTVSGEKFWHPLYESAHDRLQHEDELEAGQLLLVNEHGDPILEPPAPANGITHQLSEWDDLLLLPRVSQARSVKHAHTCHFSPYNSPISTALRNASQFSTQSFPLHSYRSISPLSDRSAHCKSSTTAQVSGSTSEPVPYLTSASCGRVPGDNLPERRLSEGNGDSSDVDTASNMQRPKKRRRTRVRPYVRRARKRPALAEAAEVQDMLDIV</sequence>
<feature type="compositionally biased region" description="Basic residues" evidence="1">
    <location>
        <begin position="245"/>
        <end position="263"/>
    </location>
</feature>
<feature type="compositionally biased region" description="Polar residues" evidence="1">
    <location>
        <begin position="184"/>
        <end position="204"/>
    </location>
</feature>
<protein>
    <submittedName>
        <fullName evidence="2">Uncharacterized protein</fullName>
    </submittedName>
</protein>
<evidence type="ECO:0000313" key="3">
    <source>
        <dbReference type="Proteomes" id="UP000313359"/>
    </source>
</evidence>
<keyword evidence="3" id="KW-1185">Reference proteome</keyword>
<feature type="region of interest" description="Disordered" evidence="1">
    <location>
        <begin position="184"/>
        <end position="263"/>
    </location>
</feature>